<organism evidence="3 4">
    <name type="scientific">Apatococcus lobatus</name>
    <dbReference type="NCBI Taxonomy" id="904363"/>
    <lineage>
        <taxon>Eukaryota</taxon>
        <taxon>Viridiplantae</taxon>
        <taxon>Chlorophyta</taxon>
        <taxon>core chlorophytes</taxon>
        <taxon>Trebouxiophyceae</taxon>
        <taxon>Chlorellales</taxon>
        <taxon>Chlorellaceae</taxon>
        <taxon>Apatococcus</taxon>
    </lineage>
</organism>
<feature type="compositionally biased region" description="Polar residues" evidence="2">
    <location>
        <begin position="1"/>
        <end position="19"/>
    </location>
</feature>
<dbReference type="SUPFAM" id="SSF52058">
    <property type="entry name" value="L domain-like"/>
    <property type="match status" value="1"/>
</dbReference>
<accession>A0AAW1S3C5</accession>
<dbReference type="InterPro" id="IPR032675">
    <property type="entry name" value="LRR_dom_sf"/>
</dbReference>
<dbReference type="Gene3D" id="3.80.10.10">
    <property type="entry name" value="Ribonuclease Inhibitor"/>
    <property type="match status" value="2"/>
</dbReference>
<dbReference type="Gene3D" id="1.20.1280.50">
    <property type="match status" value="1"/>
</dbReference>
<evidence type="ECO:0000313" key="4">
    <source>
        <dbReference type="Proteomes" id="UP001438707"/>
    </source>
</evidence>
<dbReference type="EMBL" id="JALJOS010000004">
    <property type="protein sequence ID" value="KAK9839936.1"/>
    <property type="molecule type" value="Genomic_DNA"/>
</dbReference>
<dbReference type="AlphaFoldDB" id="A0AAW1S3C5"/>
<evidence type="ECO:0000313" key="3">
    <source>
        <dbReference type="EMBL" id="KAK9839936.1"/>
    </source>
</evidence>
<dbReference type="GO" id="GO:0005930">
    <property type="term" value="C:axoneme"/>
    <property type="evidence" value="ECO:0007669"/>
    <property type="project" value="UniProtKB-SubCell"/>
</dbReference>
<comment type="caution">
    <text evidence="3">The sequence shown here is derived from an EMBL/GenBank/DDBJ whole genome shotgun (WGS) entry which is preliminary data.</text>
</comment>
<proteinExistence type="predicted"/>
<feature type="region of interest" description="Disordered" evidence="2">
    <location>
        <begin position="1"/>
        <end position="25"/>
    </location>
</feature>
<keyword evidence="4" id="KW-1185">Reference proteome</keyword>
<sequence length="724" mass="79382">MGSFEASTLPSLEESQTTDRQQEARKGAWAWRQGQLVIGGQDGWGSLEQALLVHIASMLDTWDLRAMRLTCRGWHAAAAWAVDSLQPACADIPALAAAFPGLRSLNLALACKLEGLDPQRLEQQHSCSEQEALFKNVSKVRRLEHLILPSYEGRQATLNNAVSSVSLRLPDLKSLSMETVVYEPWQTLPSALTRLQADVVPQAAQDSLQAKVSPANVNKGLAGSGAPLRTQDTTIVVRRSCHQLQHLMFAGLSAVDVDDGSARLRLGDLAADLPCLACLQVPRWQVDALDLRGLSNLRHLTRLELSDCALHAIEYEAIARISTLQSLSLSWLLQLSLEGLMELTRLERLTHLDLHHSDSVDPTRGSVAAAAARSLASMTQLSSLCLRSVEALTPLISLLTPLTGLTLLDLSECCRIDGGCVGNLTSLQRLRHLNLRWIRPLEFDCQWFRQWTDMRTLQLDYVEGIRNSSALMNQPDLRLTSLSIRSCKGATDQFLEHLACVKSLRYLDVSLCEAVSVVGLAHISRLPRLDTLRLQHCHRILQPPASTLDDQPAATPGSTAVCPTAAGCLNRMTSLRCLDLAWQQGVTPAFLQEALRGFARLETLVVGAGQPFFLRSLLENLPVLPRLSHLAVLYGDLTCPDAEAEMPISHIRDHLPSLRYMMLPLHTMVKGTAGSSIVETVCRAGCTLGFLPQFMSIESLSGSAGFNPRISIEQAECLYSRLAL</sequence>
<gene>
    <name evidence="3" type="ORF">WJX74_000700</name>
</gene>
<dbReference type="PANTHER" id="PTHR13318">
    <property type="entry name" value="PARTNER OF PAIRED, ISOFORM B-RELATED"/>
    <property type="match status" value="1"/>
</dbReference>
<dbReference type="Proteomes" id="UP001438707">
    <property type="component" value="Unassembled WGS sequence"/>
</dbReference>
<evidence type="ECO:0000256" key="2">
    <source>
        <dbReference type="SAM" id="MobiDB-lite"/>
    </source>
</evidence>
<dbReference type="GO" id="GO:0019005">
    <property type="term" value="C:SCF ubiquitin ligase complex"/>
    <property type="evidence" value="ECO:0007669"/>
    <property type="project" value="TreeGrafter"/>
</dbReference>
<name>A0AAW1S3C5_9CHLO</name>
<comment type="subcellular location">
    <subcellularLocation>
        <location evidence="1">Cytoplasm</location>
        <location evidence="1">Cytoskeleton</location>
        <location evidence="1">Cilium axoneme</location>
    </subcellularLocation>
</comment>
<reference evidence="3 4" key="1">
    <citation type="journal article" date="2024" name="Nat. Commun.">
        <title>Phylogenomics reveals the evolutionary origins of lichenization in chlorophyte algae.</title>
        <authorList>
            <person name="Puginier C."/>
            <person name="Libourel C."/>
            <person name="Otte J."/>
            <person name="Skaloud P."/>
            <person name="Haon M."/>
            <person name="Grisel S."/>
            <person name="Petersen M."/>
            <person name="Berrin J.G."/>
            <person name="Delaux P.M."/>
            <person name="Dal Grande F."/>
            <person name="Keller J."/>
        </authorList>
    </citation>
    <scope>NUCLEOTIDE SEQUENCE [LARGE SCALE GENOMIC DNA]</scope>
    <source>
        <strain evidence="3 4">SAG 2145</strain>
    </source>
</reference>
<dbReference type="InterPro" id="IPR036047">
    <property type="entry name" value="F-box-like_dom_sf"/>
</dbReference>
<dbReference type="GO" id="GO:0031146">
    <property type="term" value="P:SCF-dependent proteasomal ubiquitin-dependent protein catabolic process"/>
    <property type="evidence" value="ECO:0007669"/>
    <property type="project" value="TreeGrafter"/>
</dbReference>
<protein>
    <submittedName>
        <fullName evidence="3">Uncharacterized protein</fullName>
    </submittedName>
</protein>
<dbReference type="PANTHER" id="PTHR13318:SF190">
    <property type="entry name" value="PARTNER OF PAIRED, ISOFORM B"/>
    <property type="match status" value="1"/>
</dbReference>
<evidence type="ECO:0000256" key="1">
    <source>
        <dbReference type="ARBA" id="ARBA00004430"/>
    </source>
</evidence>
<dbReference type="CDD" id="cd09917">
    <property type="entry name" value="F-box_SF"/>
    <property type="match status" value="1"/>
</dbReference>
<dbReference type="SUPFAM" id="SSF81383">
    <property type="entry name" value="F-box domain"/>
    <property type="match status" value="1"/>
</dbReference>